<evidence type="ECO:0000256" key="1">
    <source>
        <dbReference type="ARBA" id="ARBA00004141"/>
    </source>
</evidence>
<dbReference type="PROSITE" id="PS50088">
    <property type="entry name" value="ANK_REPEAT"/>
    <property type="match status" value="2"/>
</dbReference>
<dbReference type="PANTHER" id="PTHR24186">
    <property type="entry name" value="PROTEIN PHOSPHATASE 1 REGULATORY SUBUNIT"/>
    <property type="match status" value="1"/>
</dbReference>
<reference evidence="10 11" key="1">
    <citation type="journal article" date="2021" name="Commun. Biol.">
        <title>The genome of Shorea leprosula (Dipterocarpaceae) highlights the ecological relevance of drought in aseasonal tropical rainforests.</title>
        <authorList>
            <person name="Ng K.K.S."/>
            <person name="Kobayashi M.J."/>
            <person name="Fawcett J.A."/>
            <person name="Hatakeyama M."/>
            <person name="Paape T."/>
            <person name="Ng C.H."/>
            <person name="Ang C.C."/>
            <person name="Tnah L.H."/>
            <person name="Lee C.T."/>
            <person name="Nishiyama T."/>
            <person name="Sese J."/>
            <person name="O'Brien M.J."/>
            <person name="Copetti D."/>
            <person name="Mohd Noor M.I."/>
            <person name="Ong R.C."/>
            <person name="Putra M."/>
            <person name="Sireger I.Z."/>
            <person name="Indrioko S."/>
            <person name="Kosugi Y."/>
            <person name="Izuno A."/>
            <person name="Isagi Y."/>
            <person name="Lee S.L."/>
            <person name="Shimizu K.K."/>
        </authorList>
    </citation>
    <scope>NUCLEOTIDE SEQUENCE [LARGE SCALE GENOMIC DNA]</scope>
    <source>
        <strain evidence="10">214</strain>
    </source>
</reference>
<evidence type="ECO:0000256" key="3">
    <source>
        <dbReference type="ARBA" id="ARBA00022737"/>
    </source>
</evidence>
<accession>A0AAV5MNQ0</accession>
<gene>
    <name evidence="10" type="ORF">SLEP1_g58213</name>
</gene>
<feature type="transmembrane region" description="Helical" evidence="8">
    <location>
        <begin position="519"/>
        <end position="543"/>
    </location>
</feature>
<evidence type="ECO:0000256" key="6">
    <source>
        <dbReference type="ARBA" id="ARBA00023136"/>
    </source>
</evidence>
<feature type="transmembrane region" description="Helical" evidence="8">
    <location>
        <begin position="469"/>
        <end position="490"/>
    </location>
</feature>
<feature type="transmembrane region" description="Helical" evidence="8">
    <location>
        <begin position="555"/>
        <end position="580"/>
    </location>
</feature>
<feature type="transmembrane region" description="Helical" evidence="8">
    <location>
        <begin position="616"/>
        <end position="636"/>
    </location>
</feature>
<dbReference type="PROSITE" id="PS50297">
    <property type="entry name" value="ANK_REP_REGION"/>
    <property type="match status" value="2"/>
</dbReference>
<dbReference type="GO" id="GO:0005886">
    <property type="term" value="C:plasma membrane"/>
    <property type="evidence" value="ECO:0007669"/>
    <property type="project" value="TreeGrafter"/>
</dbReference>
<evidence type="ECO:0000256" key="5">
    <source>
        <dbReference type="ARBA" id="ARBA00023043"/>
    </source>
</evidence>
<evidence type="ECO:0000256" key="4">
    <source>
        <dbReference type="ARBA" id="ARBA00022989"/>
    </source>
</evidence>
<dbReference type="InterPro" id="IPR036770">
    <property type="entry name" value="Ankyrin_rpt-contain_sf"/>
</dbReference>
<keyword evidence="5 7" id="KW-0040">ANK repeat</keyword>
<protein>
    <recommendedName>
        <fullName evidence="9">PGG domain-containing protein</fullName>
    </recommendedName>
</protein>
<evidence type="ECO:0000256" key="7">
    <source>
        <dbReference type="PROSITE-ProRule" id="PRU00023"/>
    </source>
</evidence>
<evidence type="ECO:0000256" key="8">
    <source>
        <dbReference type="SAM" id="Phobius"/>
    </source>
</evidence>
<dbReference type="Gene3D" id="1.25.40.20">
    <property type="entry name" value="Ankyrin repeat-containing domain"/>
    <property type="match status" value="2"/>
</dbReference>
<keyword evidence="3" id="KW-0677">Repeat</keyword>
<dbReference type="PANTHER" id="PTHR24186:SF46">
    <property type="entry name" value="PROTEIN ACCELERATED CELL DEATH 6-LIKE"/>
    <property type="match status" value="1"/>
</dbReference>
<keyword evidence="6 8" id="KW-0472">Membrane</keyword>
<organism evidence="10 11">
    <name type="scientific">Rubroshorea leprosula</name>
    <dbReference type="NCBI Taxonomy" id="152421"/>
    <lineage>
        <taxon>Eukaryota</taxon>
        <taxon>Viridiplantae</taxon>
        <taxon>Streptophyta</taxon>
        <taxon>Embryophyta</taxon>
        <taxon>Tracheophyta</taxon>
        <taxon>Spermatophyta</taxon>
        <taxon>Magnoliopsida</taxon>
        <taxon>eudicotyledons</taxon>
        <taxon>Gunneridae</taxon>
        <taxon>Pentapetalae</taxon>
        <taxon>rosids</taxon>
        <taxon>malvids</taxon>
        <taxon>Malvales</taxon>
        <taxon>Dipterocarpaceae</taxon>
        <taxon>Rubroshorea</taxon>
    </lineage>
</organism>
<dbReference type="Pfam" id="PF12796">
    <property type="entry name" value="Ank_2"/>
    <property type="match status" value="3"/>
</dbReference>
<keyword evidence="2 8" id="KW-0812">Transmembrane</keyword>
<comment type="caution">
    <text evidence="10">The sequence shown here is derived from an EMBL/GenBank/DDBJ whole genome shotgun (WGS) entry which is preliminary data.</text>
</comment>
<feature type="repeat" description="ANK" evidence="7">
    <location>
        <begin position="345"/>
        <end position="378"/>
    </location>
</feature>
<sequence>MEMDPEMIEISPADKMTLFKAASQSAMLVSFEVAVLDASTRYPLQSVIKVVNTCGDTLLHAAVRSVKTGSKDIMEWLAQGHPQLIVEKNDAGDTALHLAAKTGNTETIRVLLQGYAHLAPQDSTPTLIGRVKNGWGNTALHEAMSLYGCDAKYGDAVEKLVSADPETAYIQNRKGESPLYLAVEADFKEKMLNHLLGNPSTTRLPEGQSPVHAAIKYKRYGHMFQILSNRPKLIGLTDENGRRALHCAAETDYLEAINYISENFPSEISERDNEGMYPLHVACESGNVKAYQALRSAWLDPTEFLDNNYQNILHVAAKNGRDSVVRCILKDPNLGPKLLNMEDKDGNTPLHLAAMNGHSLVVGTLVLNRNCNSQILNVEGLTPFGIAKIRAGVDEGSEEQNSVCIKEKRKQPNSKRSCAPDSVQSMMTLSVLFVLHLLETMLRRKPQKMSLKSEIKLRRADKKLIENRVTGLFVVAGLVAAAAFSGALQIPGTGADENVGPNNSSTTTNHATTQWRWLIYLRVFIFFDTLALNLAIMAAIILCWVQLLDINQASFFVWVASLIVGSSLYTLCLAFGFALLLGLKNIAPFGLAMIMTGGLFLAVTTAPVAPLFTPFGYNYLFVRVLYFPVFIAYFVLKRVLDFCCCWQRGV</sequence>
<evidence type="ECO:0000313" key="10">
    <source>
        <dbReference type="EMBL" id="GKV51571.1"/>
    </source>
</evidence>
<evidence type="ECO:0000256" key="2">
    <source>
        <dbReference type="ARBA" id="ARBA00022692"/>
    </source>
</evidence>
<dbReference type="InterPro" id="IPR026961">
    <property type="entry name" value="PGG_dom"/>
</dbReference>
<feature type="repeat" description="ANK" evidence="7">
    <location>
        <begin position="91"/>
        <end position="123"/>
    </location>
</feature>
<evidence type="ECO:0000259" key="9">
    <source>
        <dbReference type="Pfam" id="PF13962"/>
    </source>
</evidence>
<comment type="subcellular location">
    <subcellularLocation>
        <location evidence="1">Membrane</location>
        <topology evidence="1">Multi-pass membrane protein</topology>
    </subcellularLocation>
</comment>
<dbReference type="Proteomes" id="UP001054252">
    <property type="component" value="Unassembled WGS sequence"/>
</dbReference>
<dbReference type="Pfam" id="PF13962">
    <property type="entry name" value="PGG"/>
    <property type="match status" value="1"/>
</dbReference>
<dbReference type="SMART" id="SM00248">
    <property type="entry name" value="ANK"/>
    <property type="match status" value="9"/>
</dbReference>
<keyword evidence="4 8" id="KW-1133">Transmembrane helix</keyword>
<keyword evidence="11" id="KW-1185">Reference proteome</keyword>
<feature type="transmembrane region" description="Helical" evidence="8">
    <location>
        <begin position="423"/>
        <end position="442"/>
    </location>
</feature>
<dbReference type="AlphaFoldDB" id="A0AAV5MNQ0"/>
<dbReference type="InterPro" id="IPR002110">
    <property type="entry name" value="Ankyrin_rpt"/>
</dbReference>
<dbReference type="SUPFAM" id="SSF48403">
    <property type="entry name" value="Ankyrin repeat"/>
    <property type="match status" value="2"/>
</dbReference>
<feature type="domain" description="PGG" evidence="9">
    <location>
        <begin position="465"/>
        <end position="579"/>
    </location>
</feature>
<proteinExistence type="predicted"/>
<name>A0AAV5MNQ0_9ROSI</name>
<dbReference type="EMBL" id="BPVZ01000513">
    <property type="protein sequence ID" value="GKV51571.1"/>
    <property type="molecule type" value="Genomic_DNA"/>
</dbReference>
<feature type="transmembrane region" description="Helical" evidence="8">
    <location>
        <begin position="586"/>
        <end position="609"/>
    </location>
</feature>
<evidence type="ECO:0000313" key="11">
    <source>
        <dbReference type="Proteomes" id="UP001054252"/>
    </source>
</evidence>